<evidence type="ECO:0000313" key="3">
    <source>
        <dbReference type="Proteomes" id="UP000601435"/>
    </source>
</evidence>
<dbReference type="OrthoDB" id="409239at2759"/>
<organism evidence="2 3">
    <name type="scientific">Symbiodinium necroappetens</name>
    <dbReference type="NCBI Taxonomy" id="1628268"/>
    <lineage>
        <taxon>Eukaryota</taxon>
        <taxon>Sar</taxon>
        <taxon>Alveolata</taxon>
        <taxon>Dinophyceae</taxon>
        <taxon>Suessiales</taxon>
        <taxon>Symbiodiniaceae</taxon>
        <taxon>Symbiodinium</taxon>
    </lineage>
</organism>
<feature type="non-terminal residue" evidence="2">
    <location>
        <position position="62"/>
    </location>
</feature>
<dbReference type="AlphaFoldDB" id="A0A812MW70"/>
<feature type="chain" id="PRO_5032369393" evidence="1">
    <location>
        <begin position="17"/>
        <end position="62"/>
    </location>
</feature>
<dbReference type="EMBL" id="CAJNJA010011691">
    <property type="protein sequence ID" value="CAE7277139.1"/>
    <property type="molecule type" value="Genomic_DNA"/>
</dbReference>
<evidence type="ECO:0000256" key="1">
    <source>
        <dbReference type="SAM" id="SignalP"/>
    </source>
</evidence>
<dbReference type="Proteomes" id="UP000601435">
    <property type="component" value="Unassembled WGS sequence"/>
</dbReference>
<keyword evidence="3" id="KW-1185">Reference proteome</keyword>
<gene>
    <name evidence="2" type="ORF">SNEC2469_LOCUS6732</name>
</gene>
<sequence>MISAILLAAWTATAVGDHRCDTEPLAMLQMWEKTAQTQQAEKELCQTLDSRCSKILDADACI</sequence>
<comment type="caution">
    <text evidence="2">The sequence shown here is derived from an EMBL/GenBank/DDBJ whole genome shotgun (WGS) entry which is preliminary data.</text>
</comment>
<protein>
    <submittedName>
        <fullName evidence="2">Uncharacterized protein</fullName>
    </submittedName>
</protein>
<evidence type="ECO:0000313" key="2">
    <source>
        <dbReference type="EMBL" id="CAE7277139.1"/>
    </source>
</evidence>
<reference evidence="2" key="1">
    <citation type="submission" date="2021-02" db="EMBL/GenBank/DDBJ databases">
        <authorList>
            <person name="Dougan E. K."/>
            <person name="Rhodes N."/>
            <person name="Thang M."/>
            <person name="Chan C."/>
        </authorList>
    </citation>
    <scope>NUCLEOTIDE SEQUENCE</scope>
</reference>
<name>A0A812MW70_9DINO</name>
<keyword evidence="1" id="KW-0732">Signal</keyword>
<feature type="signal peptide" evidence="1">
    <location>
        <begin position="1"/>
        <end position="16"/>
    </location>
</feature>
<proteinExistence type="predicted"/>
<accession>A0A812MW70</accession>